<reference evidence="2" key="1">
    <citation type="journal article" date="2015" name="Int. J. Syst. Evol. Microbiol.">
        <title>Rhizobium alvei sp. nov., isolated from a freshwater river.</title>
        <authorList>
            <person name="Sheu S.Y."/>
            <person name="Huang H.W."/>
            <person name="Young C.C."/>
            <person name="Chen W.M."/>
        </authorList>
    </citation>
    <scope>NUCLEOTIDE SEQUENCE</scope>
    <source>
        <strain evidence="2">TNR-22</strain>
    </source>
</reference>
<accession>A0ABT8YQ95</accession>
<dbReference type="InterPro" id="IPR045384">
    <property type="entry name" value="DUF6527"/>
</dbReference>
<dbReference type="Proteomes" id="UP001174932">
    <property type="component" value="Unassembled WGS sequence"/>
</dbReference>
<evidence type="ECO:0000313" key="3">
    <source>
        <dbReference type="Proteomes" id="UP001174932"/>
    </source>
</evidence>
<protein>
    <submittedName>
        <fullName evidence="2">DUF6527 family protein</fullName>
    </submittedName>
</protein>
<keyword evidence="3" id="KW-1185">Reference proteome</keyword>
<organism evidence="2 3">
    <name type="scientific">Rhizobium alvei</name>
    <dbReference type="NCBI Taxonomy" id="1132659"/>
    <lineage>
        <taxon>Bacteria</taxon>
        <taxon>Pseudomonadati</taxon>
        <taxon>Pseudomonadota</taxon>
        <taxon>Alphaproteobacteria</taxon>
        <taxon>Hyphomicrobiales</taxon>
        <taxon>Rhizobiaceae</taxon>
        <taxon>Rhizobium/Agrobacterium group</taxon>
        <taxon>Rhizobium</taxon>
    </lineage>
</organism>
<comment type="caution">
    <text evidence="2">The sequence shown here is derived from an EMBL/GenBank/DDBJ whole genome shotgun (WGS) entry which is preliminary data.</text>
</comment>
<sequence>MVGEGSGPRWGYNGDPDKPTFTPSVLVTGKKITRDQSGKWDGDWERDASGNAITFVCHSFVTDGRIQFLNDCTHDMAGQTVDLPDFD</sequence>
<dbReference type="EMBL" id="JAUOZU010000013">
    <property type="protein sequence ID" value="MDO6965801.1"/>
    <property type="molecule type" value="Genomic_DNA"/>
</dbReference>
<reference evidence="2" key="2">
    <citation type="submission" date="2023-07" db="EMBL/GenBank/DDBJ databases">
        <authorList>
            <person name="Shen H."/>
        </authorList>
    </citation>
    <scope>NUCLEOTIDE SEQUENCE</scope>
    <source>
        <strain evidence="2">TNR-22</strain>
    </source>
</reference>
<evidence type="ECO:0000256" key="1">
    <source>
        <dbReference type="SAM" id="MobiDB-lite"/>
    </source>
</evidence>
<dbReference type="Pfam" id="PF20137">
    <property type="entry name" value="BubE"/>
    <property type="match status" value="1"/>
</dbReference>
<feature type="region of interest" description="Disordered" evidence="1">
    <location>
        <begin position="1"/>
        <end position="24"/>
    </location>
</feature>
<gene>
    <name evidence="2" type="ORF">Q4481_17710</name>
</gene>
<evidence type="ECO:0000313" key="2">
    <source>
        <dbReference type="EMBL" id="MDO6965801.1"/>
    </source>
</evidence>
<proteinExistence type="predicted"/>
<name>A0ABT8YQ95_9HYPH</name>